<dbReference type="InterPro" id="IPR003598">
    <property type="entry name" value="Ig_sub2"/>
</dbReference>
<keyword evidence="1" id="KW-0677">Repeat</keyword>
<keyword evidence="4" id="KW-0812">Transmembrane</keyword>
<feature type="transmembrane region" description="Helical" evidence="4">
    <location>
        <begin position="804"/>
        <end position="832"/>
    </location>
</feature>
<dbReference type="SMART" id="SM00408">
    <property type="entry name" value="IGc2"/>
    <property type="match status" value="5"/>
</dbReference>
<evidence type="ECO:0000256" key="5">
    <source>
        <dbReference type="SAM" id="SignalP"/>
    </source>
</evidence>
<dbReference type="SMART" id="SM00409">
    <property type="entry name" value="IG"/>
    <property type="match status" value="5"/>
</dbReference>
<dbReference type="InterPro" id="IPR013783">
    <property type="entry name" value="Ig-like_fold"/>
</dbReference>
<feature type="domain" description="Ig-like" evidence="6">
    <location>
        <begin position="215"/>
        <end position="306"/>
    </location>
</feature>
<evidence type="ECO:0000256" key="4">
    <source>
        <dbReference type="SAM" id="Phobius"/>
    </source>
</evidence>
<evidence type="ECO:0000256" key="2">
    <source>
        <dbReference type="ARBA" id="ARBA00023157"/>
    </source>
</evidence>
<name>A0ABM1RXV2_LIMPO</name>
<keyword evidence="4" id="KW-0472">Membrane</keyword>
<dbReference type="PROSITE" id="PS50835">
    <property type="entry name" value="IG_LIKE"/>
    <property type="match status" value="5"/>
</dbReference>
<keyword evidence="8" id="KW-1185">Reference proteome</keyword>
<evidence type="ECO:0000256" key="1">
    <source>
        <dbReference type="ARBA" id="ARBA00022737"/>
    </source>
</evidence>
<dbReference type="RefSeq" id="XP_022236207.1">
    <property type="nucleotide sequence ID" value="XM_022380499.1"/>
</dbReference>
<evidence type="ECO:0000259" key="6">
    <source>
        <dbReference type="PROSITE" id="PS50835"/>
    </source>
</evidence>
<accession>A0ABM1RXV2</accession>
<dbReference type="Gene3D" id="2.60.40.10">
    <property type="entry name" value="Immunoglobulins"/>
    <property type="match status" value="8"/>
</dbReference>
<dbReference type="InterPro" id="IPR003599">
    <property type="entry name" value="Ig_sub"/>
</dbReference>
<dbReference type="CDD" id="cd00063">
    <property type="entry name" value="FN3"/>
    <property type="match status" value="3"/>
</dbReference>
<dbReference type="InterPro" id="IPR007110">
    <property type="entry name" value="Ig-like_dom"/>
</dbReference>
<evidence type="ECO:0000313" key="9">
    <source>
        <dbReference type="RefSeq" id="XP_022236207.1"/>
    </source>
</evidence>
<evidence type="ECO:0000256" key="3">
    <source>
        <dbReference type="SAM" id="MobiDB-lite"/>
    </source>
</evidence>
<dbReference type="PANTHER" id="PTHR44170">
    <property type="entry name" value="PROTEIN SIDEKICK"/>
    <property type="match status" value="1"/>
</dbReference>
<dbReference type="InterPro" id="IPR036179">
    <property type="entry name" value="Ig-like_dom_sf"/>
</dbReference>
<feature type="domain" description="Ig-like" evidence="6">
    <location>
        <begin position="400"/>
        <end position="493"/>
    </location>
</feature>
<dbReference type="SUPFAM" id="SSF48726">
    <property type="entry name" value="Immunoglobulin"/>
    <property type="match status" value="5"/>
</dbReference>
<feature type="chain" id="PRO_5045985521" evidence="5">
    <location>
        <begin position="25"/>
        <end position="941"/>
    </location>
</feature>
<feature type="domain" description="Fibronectin type-III" evidence="7">
    <location>
        <begin position="703"/>
        <end position="796"/>
    </location>
</feature>
<dbReference type="SUPFAM" id="SSF49265">
    <property type="entry name" value="Fibronectin type III"/>
    <property type="match status" value="2"/>
</dbReference>
<dbReference type="GeneID" id="106475230"/>
<feature type="compositionally biased region" description="Basic and acidic residues" evidence="3">
    <location>
        <begin position="930"/>
        <end position="941"/>
    </location>
</feature>
<feature type="domain" description="Fibronectin type-III" evidence="7">
    <location>
        <begin position="601"/>
        <end position="699"/>
    </location>
</feature>
<dbReference type="PROSITE" id="PS50853">
    <property type="entry name" value="FN3"/>
    <property type="match status" value="3"/>
</dbReference>
<dbReference type="InterPro" id="IPR013098">
    <property type="entry name" value="Ig_I-set"/>
</dbReference>
<evidence type="ECO:0000313" key="8">
    <source>
        <dbReference type="Proteomes" id="UP000694941"/>
    </source>
</evidence>
<dbReference type="Pfam" id="PF00041">
    <property type="entry name" value="fn3"/>
    <property type="match status" value="3"/>
</dbReference>
<feature type="region of interest" description="Disordered" evidence="3">
    <location>
        <begin position="909"/>
        <end position="941"/>
    </location>
</feature>
<reference evidence="9" key="1">
    <citation type="submission" date="2025-08" db="UniProtKB">
        <authorList>
            <consortium name="RefSeq"/>
        </authorList>
    </citation>
    <scope>IDENTIFICATION</scope>
    <source>
        <tissue evidence="9">Muscle</tissue>
    </source>
</reference>
<dbReference type="Proteomes" id="UP000694941">
    <property type="component" value="Unplaced"/>
</dbReference>
<keyword evidence="2" id="KW-1015">Disulfide bond</keyword>
<dbReference type="Pfam" id="PF07679">
    <property type="entry name" value="I-set"/>
    <property type="match status" value="3"/>
</dbReference>
<feature type="domain" description="Ig-like" evidence="6">
    <location>
        <begin position="309"/>
        <end position="396"/>
    </location>
</feature>
<dbReference type="InterPro" id="IPR003961">
    <property type="entry name" value="FN3_dom"/>
</dbReference>
<dbReference type="PANTHER" id="PTHR44170:SF56">
    <property type="entry name" value="FIBRONECTIN TYPE-III DOMAIN-CONTAINING PROTEIN"/>
    <property type="match status" value="1"/>
</dbReference>
<sequence length="941" mass="104071">MATIWPLLQAVLVVMAFHLGGSDANEPVIAPFKFQSRLKVGERGSVLCTIRSGDGPFNFKWLKDGHEFIRPFPGVDVRTTADTSLFIVQSVTLQNNGNYTCIVSNSHGSDSHTTSLVVTMAPAWEKEPTDITVEEGRYIKIECKARGFPKPQIKWENKHGNILNFSDSTFATSENGDLIISNTRASMEGYYTCQAENGVGSNLKKMIYLSVKGKPIIQPFTFPKDVTSGKKITVTCSVASGHPPLEFNWLKNGKRITSSPAMEIRSYGDLSMIVIENANNQSSGNYTCEVSNIVGQDTHTSVLEVKVPPYWIQKPQDMLLPVGENVNIVCEAGGTPLPIITWLYSPDGVVYNTVVPGVKGKSNLILNRIKKQERGQYVCTVSNDVGNSLKKEININVLVPARFEEKFSVETVRRGETASLKCEAIGDLPLEVTWAKDKRNLEIKELDRYERFETTVEKGLTSELMIRSTDRNDGALYTCFAKNDYGLDEKNIKLVIVEVPARPLDVRVQEVWSRSATISWSVPYSGNSPITKFIVQYWQEKENGQRLLEQTIPSSQTSVLLKSLHPGSPYAVTVVAENEVGQGMPSQTIQFVTGEEAPVSPPTDVQVKPKGSSSLLVTWKPPPKELWNGELRGYYIDYKVNSSPTSYLFKTVESSSNDSYEYILSPLMKATRYSVVVKAYNGAGTGPPSEEITVKTLEGDLPLPPPVELVSNSDSAISLKWGKSPSHNIPVTGYTLHYKKKNSGEWNYVHVVASDNNMYTIKDLESGATYQLYLTAVNQFGRGNPSDYLSITTNPKGIGIGLPFYLNLAIVVPVTASVVAFVVVLVVIVIFVKKTKARKALERDLTSLQSGKVVTYAPGSQRYIDMEKARRVSNPEPGTPAAASIASYASIPSRDLELRVDDPRQELKSFLPPQMRDRPLPHPKPSSLKKRGDSHLYDRAD</sequence>
<dbReference type="InterPro" id="IPR036116">
    <property type="entry name" value="FN3_sf"/>
</dbReference>
<feature type="signal peptide" evidence="5">
    <location>
        <begin position="1"/>
        <end position="24"/>
    </location>
</feature>
<organism evidence="8 9">
    <name type="scientific">Limulus polyphemus</name>
    <name type="common">Atlantic horseshoe crab</name>
    <dbReference type="NCBI Taxonomy" id="6850"/>
    <lineage>
        <taxon>Eukaryota</taxon>
        <taxon>Metazoa</taxon>
        <taxon>Ecdysozoa</taxon>
        <taxon>Arthropoda</taxon>
        <taxon>Chelicerata</taxon>
        <taxon>Merostomata</taxon>
        <taxon>Xiphosura</taxon>
        <taxon>Limulidae</taxon>
        <taxon>Limulus</taxon>
    </lineage>
</organism>
<protein>
    <submittedName>
        <fullName evidence="9">Down syndrome cell adhesion molecule homolog isoform X1</fullName>
    </submittedName>
</protein>
<feature type="domain" description="Ig-like" evidence="6">
    <location>
        <begin position="27"/>
        <end position="119"/>
    </location>
</feature>
<feature type="domain" description="Fibronectin type-III" evidence="7">
    <location>
        <begin position="502"/>
        <end position="596"/>
    </location>
</feature>
<gene>
    <name evidence="9" type="primary">LOC106475230</name>
</gene>
<keyword evidence="4" id="KW-1133">Transmembrane helix</keyword>
<evidence type="ECO:0000259" key="7">
    <source>
        <dbReference type="PROSITE" id="PS50853"/>
    </source>
</evidence>
<keyword evidence="5" id="KW-0732">Signal</keyword>
<feature type="domain" description="Ig-like" evidence="6">
    <location>
        <begin position="122"/>
        <end position="210"/>
    </location>
</feature>
<proteinExistence type="predicted"/>
<dbReference type="Pfam" id="PF13927">
    <property type="entry name" value="Ig_3"/>
    <property type="match status" value="2"/>
</dbReference>
<dbReference type="SMART" id="SM00060">
    <property type="entry name" value="FN3"/>
    <property type="match status" value="3"/>
</dbReference>